<dbReference type="Pfam" id="PF02786">
    <property type="entry name" value="CPSase_L_D2"/>
    <property type="match status" value="1"/>
</dbReference>
<dbReference type="FunFam" id="3.40.50.20:FF:000010">
    <property type="entry name" value="Propionyl-CoA carboxylase subunit alpha"/>
    <property type="match status" value="1"/>
</dbReference>
<dbReference type="PROSITE" id="PS50979">
    <property type="entry name" value="BC"/>
    <property type="match status" value="1"/>
</dbReference>
<evidence type="ECO:0000256" key="2">
    <source>
        <dbReference type="ARBA" id="ARBA00022598"/>
    </source>
</evidence>
<dbReference type="InterPro" id="IPR011054">
    <property type="entry name" value="Rudment_hybrid_motif"/>
</dbReference>
<dbReference type="InterPro" id="IPR005481">
    <property type="entry name" value="BC-like_N"/>
</dbReference>
<evidence type="ECO:0000256" key="1">
    <source>
        <dbReference type="ARBA" id="ARBA00013263"/>
    </source>
</evidence>
<keyword evidence="4 6" id="KW-0067">ATP-binding</keyword>
<evidence type="ECO:0000256" key="5">
    <source>
        <dbReference type="ARBA" id="ARBA00023267"/>
    </source>
</evidence>
<accession>A0A2H1L8U4</accession>
<dbReference type="InterPro" id="IPR005482">
    <property type="entry name" value="Biotin_COase_C"/>
</dbReference>
<dbReference type="Pfam" id="PF00289">
    <property type="entry name" value="Biotin_carb_N"/>
    <property type="match status" value="1"/>
</dbReference>
<evidence type="ECO:0000256" key="3">
    <source>
        <dbReference type="ARBA" id="ARBA00022741"/>
    </source>
</evidence>
<dbReference type="RefSeq" id="WP_219617129.1">
    <property type="nucleotide sequence ID" value="NZ_FXZM01000036.1"/>
</dbReference>
<gene>
    <name evidence="9" type="ORF">BJEO58_02928</name>
</gene>
<feature type="domain" description="ATP-grasp" evidence="7">
    <location>
        <begin position="121"/>
        <end position="319"/>
    </location>
</feature>
<dbReference type="PANTHER" id="PTHR18866">
    <property type="entry name" value="CARBOXYLASE:PYRUVATE/ACETYL-COA/PROPIONYL-COA CARBOXYLASE"/>
    <property type="match status" value="1"/>
</dbReference>
<dbReference type="InterPro" id="IPR005479">
    <property type="entry name" value="CPAse_ATP-bd"/>
</dbReference>
<protein>
    <recommendedName>
        <fullName evidence="1">biotin carboxylase</fullName>
        <ecNumber evidence="1">6.3.4.14</ecNumber>
    </recommendedName>
</protein>
<keyword evidence="5" id="KW-0092">Biotin</keyword>
<keyword evidence="3 6" id="KW-0547">Nucleotide-binding</keyword>
<dbReference type="PROSITE" id="PS50975">
    <property type="entry name" value="ATP_GRASP"/>
    <property type="match status" value="1"/>
</dbReference>
<dbReference type="Gene3D" id="3.30.470.20">
    <property type="entry name" value="ATP-grasp fold, B domain"/>
    <property type="match status" value="1"/>
</dbReference>
<dbReference type="SUPFAM" id="SSF51246">
    <property type="entry name" value="Rudiment single hybrid motif"/>
    <property type="match status" value="1"/>
</dbReference>
<dbReference type="GO" id="GO:0005524">
    <property type="term" value="F:ATP binding"/>
    <property type="evidence" value="ECO:0007669"/>
    <property type="project" value="UniProtKB-UniRule"/>
</dbReference>
<dbReference type="GO" id="GO:0046872">
    <property type="term" value="F:metal ion binding"/>
    <property type="evidence" value="ECO:0007669"/>
    <property type="project" value="InterPro"/>
</dbReference>
<evidence type="ECO:0000256" key="4">
    <source>
        <dbReference type="ARBA" id="ARBA00022840"/>
    </source>
</evidence>
<dbReference type="Proteomes" id="UP000234462">
    <property type="component" value="Unassembled WGS sequence"/>
</dbReference>
<evidence type="ECO:0000256" key="6">
    <source>
        <dbReference type="PROSITE-ProRule" id="PRU00409"/>
    </source>
</evidence>
<evidence type="ECO:0000313" key="9">
    <source>
        <dbReference type="EMBL" id="SMY13312.1"/>
    </source>
</evidence>
<evidence type="ECO:0000259" key="8">
    <source>
        <dbReference type="PROSITE" id="PS50979"/>
    </source>
</evidence>
<evidence type="ECO:0000259" key="7">
    <source>
        <dbReference type="PROSITE" id="PS50975"/>
    </source>
</evidence>
<evidence type="ECO:0000313" key="10">
    <source>
        <dbReference type="Proteomes" id="UP000234462"/>
    </source>
</evidence>
<dbReference type="InterPro" id="IPR011761">
    <property type="entry name" value="ATP-grasp"/>
</dbReference>
<reference evidence="10" key="1">
    <citation type="submission" date="2017-03" db="EMBL/GenBank/DDBJ databases">
        <authorList>
            <person name="Monnet C."/>
        </authorList>
    </citation>
    <scope>NUCLEOTIDE SEQUENCE [LARGE SCALE GENOMIC DNA]</scope>
    <source>
        <strain evidence="10">SJ5-8</strain>
    </source>
</reference>
<dbReference type="SUPFAM" id="SSF52440">
    <property type="entry name" value="PreATP-grasp domain"/>
    <property type="match status" value="1"/>
</dbReference>
<keyword evidence="10" id="KW-1185">Reference proteome</keyword>
<dbReference type="InterPro" id="IPR011764">
    <property type="entry name" value="Biotin_carboxylation_dom"/>
</dbReference>
<sequence length="452" mass="49466">MVIKRILVANRGEIACRIFRTCDLLGIETVAVYSDADENSKHVRMADRTVRIGEALASSSYLDIEAVLRAASDSGVDAIHPGYGFLSENSEFARKIQELGLTWVGPDPESMDSMSEKVPARALMLEAGVPVVPGTSGSVDTLDHALLSAQEIGYPMVLKATAGGGGLGMSVVTSDAELEKSYDATRRKAERAFGNGSVYLEKYIESAKHIEVQVLGLNSDKVAVIGDRECSVQRRHQKVLEEAPAPTLSESERDWLYVMAQKVAEKVKYRGAGTVEFIFDRMTREFYFLEMNTRLQVEHPVTELVTGLDLVELQIHIAAGQELDLARLDRPTPQGHAIEFRVYAEDPVRFLPGPGEITTWAEPSGPGVRVDSGYDVGDIVTPYYDPLLAKLCVHDVDRDHVLHALGEAAQEFDVSGPKTNLALVEGIVGDPSFVDGEYDTEMLTRVVKQKSA</sequence>
<organism evidence="9 10">
    <name type="scientific">Brevibacterium jeotgali</name>
    <dbReference type="NCBI Taxonomy" id="1262550"/>
    <lineage>
        <taxon>Bacteria</taxon>
        <taxon>Bacillati</taxon>
        <taxon>Actinomycetota</taxon>
        <taxon>Actinomycetes</taxon>
        <taxon>Micrococcales</taxon>
        <taxon>Brevibacteriaceae</taxon>
        <taxon>Brevibacterium</taxon>
    </lineage>
</organism>
<dbReference type="GO" id="GO:0004075">
    <property type="term" value="F:biotin carboxylase activity"/>
    <property type="evidence" value="ECO:0007669"/>
    <property type="project" value="UniProtKB-EC"/>
</dbReference>
<dbReference type="EMBL" id="FXZM01000036">
    <property type="protein sequence ID" value="SMY13312.1"/>
    <property type="molecule type" value="Genomic_DNA"/>
</dbReference>
<dbReference type="SMART" id="SM00878">
    <property type="entry name" value="Biotin_carb_C"/>
    <property type="match status" value="1"/>
</dbReference>
<dbReference type="PROSITE" id="PS00866">
    <property type="entry name" value="CPSASE_1"/>
    <property type="match status" value="1"/>
</dbReference>
<dbReference type="InterPro" id="IPR050856">
    <property type="entry name" value="Biotin_carboxylase_complex"/>
</dbReference>
<dbReference type="AlphaFoldDB" id="A0A2H1L8U4"/>
<dbReference type="EC" id="6.3.4.14" evidence="1"/>
<name>A0A2H1L8U4_9MICO</name>
<dbReference type="PROSITE" id="PS00867">
    <property type="entry name" value="CPSASE_2"/>
    <property type="match status" value="1"/>
</dbReference>
<dbReference type="SUPFAM" id="SSF56059">
    <property type="entry name" value="Glutathione synthetase ATP-binding domain-like"/>
    <property type="match status" value="1"/>
</dbReference>
<proteinExistence type="predicted"/>
<dbReference type="Pfam" id="PF02785">
    <property type="entry name" value="Biotin_carb_C"/>
    <property type="match status" value="1"/>
</dbReference>
<dbReference type="PANTHER" id="PTHR18866:SF33">
    <property type="entry name" value="METHYLCROTONOYL-COA CARBOXYLASE SUBUNIT ALPHA, MITOCHONDRIAL-RELATED"/>
    <property type="match status" value="1"/>
</dbReference>
<dbReference type="InterPro" id="IPR016185">
    <property type="entry name" value="PreATP-grasp_dom_sf"/>
</dbReference>
<keyword evidence="2 9" id="KW-0436">Ligase</keyword>
<feature type="domain" description="Biotin carboxylation" evidence="8">
    <location>
        <begin position="2"/>
        <end position="448"/>
    </location>
</feature>